<evidence type="ECO:0000313" key="2">
    <source>
        <dbReference type="Proteomes" id="UP000548423"/>
    </source>
</evidence>
<accession>A0A852TBS2</accession>
<organism evidence="1 2">
    <name type="scientific">Neobacillus niacini</name>
    <dbReference type="NCBI Taxonomy" id="86668"/>
    <lineage>
        <taxon>Bacteria</taxon>
        <taxon>Bacillati</taxon>
        <taxon>Bacillota</taxon>
        <taxon>Bacilli</taxon>
        <taxon>Bacillales</taxon>
        <taxon>Bacillaceae</taxon>
        <taxon>Neobacillus</taxon>
    </lineage>
</organism>
<evidence type="ECO:0000313" key="1">
    <source>
        <dbReference type="EMBL" id="NYE06240.1"/>
    </source>
</evidence>
<dbReference type="SMART" id="SM00671">
    <property type="entry name" value="SEL1"/>
    <property type="match status" value="4"/>
</dbReference>
<name>A0A852TBS2_9BACI</name>
<proteinExistence type="predicted"/>
<dbReference type="Pfam" id="PF08238">
    <property type="entry name" value="Sel1"/>
    <property type="match status" value="4"/>
</dbReference>
<dbReference type="PANTHER" id="PTHR11102">
    <property type="entry name" value="SEL-1-LIKE PROTEIN"/>
    <property type="match status" value="1"/>
</dbReference>
<reference evidence="2" key="1">
    <citation type="submission" date="2020-07" db="EMBL/GenBank/DDBJ databases">
        <authorList>
            <person name="Partida-Martinez L."/>
            <person name="Huntemann M."/>
            <person name="Clum A."/>
            <person name="Wang J."/>
            <person name="Palaniappan K."/>
            <person name="Ritter S."/>
            <person name="Chen I.-M."/>
            <person name="Stamatis D."/>
            <person name="Reddy T."/>
            <person name="O'Malley R."/>
            <person name="Daum C."/>
            <person name="Shapiro N."/>
            <person name="Ivanova N."/>
            <person name="Kyrpides N."/>
            <person name="Woyke T."/>
        </authorList>
    </citation>
    <scope>NUCLEOTIDE SEQUENCE [LARGE SCALE GENOMIC DNA]</scope>
    <source>
        <strain evidence="2">AT2.8</strain>
    </source>
</reference>
<dbReference type="InterPro" id="IPR006597">
    <property type="entry name" value="Sel1-like"/>
</dbReference>
<sequence length="218" mass="25091">MKVGESEFNVNRMLDINSSLFNKDNDLKDNPQFLFSEYKRFFRAERFLESLEFFTKSLGKGFPSAEYEMGYHCYYGSEQLKISKNYIKAFNYFSVAAAQGHADALYYQGLMYLKGIGVAMDINQALLSLSSAANQNENKALDTIGRIYHFGCCDISSDPKKAEGYYKIAVNQDYPPSMFHLALLFENQHRFEEAYELMIQSANKGYMEAINYTISTYK</sequence>
<comment type="caution">
    <text evidence="1">The sequence shown here is derived from an EMBL/GenBank/DDBJ whole genome shotgun (WGS) entry which is preliminary data.</text>
</comment>
<dbReference type="Gene3D" id="1.25.40.10">
    <property type="entry name" value="Tetratricopeptide repeat domain"/>
    <property type="match status" value="1"/>
</dbReference>
<dbReference type="AlphaFoldDB" id="A0A852TBS2"/>
<protein>
    <recommendedName>
        <fullName evidence="3">Sel1 repeat family protein</fullName>
    </recommendedName>
</protein>
<reference evidence="2" key="2">
    <citation type="submission" date="2020-08" db="EMBL/GenBank/DDBJ databases">
        <title>The Agave Microbiome: Exploring the role of microbial communities in plant adaptations to desert environments.</title>
        <authorList>
            <person name="Partida-Martinez L.P."/>
        </authorList>
    </citation>
    <scope>NUCLEOTIDE SEQUENCE [LARGE SCALE GENOMIC DNA]</scope>
    <source>
        <strain evidence="2">AT2.8</strain>
    </source>
</reference>
<dbReference type="InterPro" id="IPR050767">
    <property type="entry name" value="Sel1_AlgK"/>
</dbReference>
<dbReference type="SUPFAM" id="SSF81901">
    <property type="entry name" value="HCP-like"/>
    <property type="match status" value="1"/>
</dbReference>
<dbReference type="PANTHER" id="PTHR11102:SF160">
    <property type="entry name" value="ERAD-ASSOCIATED E3 UBIQUITIN-PROTEIN LIGASE COMPONENT HRD3"/>
    <property type="match status" value="1"/>
</dbReference>
<dbReference type="InterPro" id="IPR011990">
    <property type="entry name" value="TPR-like_helical_dom_sf"/>
</dbReference>
<gene>
    <name evidence="1" type="ORF">F4694_003020</name>
</gene>
<evidence type="ECO:0008006" key="3">
    <source>
        <dbReference type="Google" id="ProtNLM"/>
    </source>
</evidence>
<dbReference type="Proteomes" id="UP000548423">
    <property type="component" value="Unassembled WGS sequence"/>
</dbReference>
<dbReference type="EMBL" id="JACCBX010000006">
    <property type="protein sequence ID" value="NYE06240.1"/>
    <property type="molecule type" value="Genomic_DNA"/>
</dbReference>